<protein>
    <recommendedName>
        <fullName evidence="4">Lipopolysaccharide export system protein LptA</fullName>
    </recommendedName>
</protein>
<evidence type="ECO:0000259" key="5">
    <source>
        <dbReference type="Pfam" id="PF03968"/>
    </source>
</evidence>
<comment type="caution">
    <text evidence="6">The sequence shown here is derived from an EMBL/GenBank/DDBJ whole genome shotgun (WGS) entry which is preliminary data.</text>
</comment>
<dbReference type="InterPro" id="IPR005653">
    <property type="entry name" value="OstA-like_N"/>
</dbReference>
<comment type="similarity">
    <text evidence="4">Belongs to the LptA family.</text>
</comment>
<keyword evidence="3 4" id="KW-0574">Periplasm</keyword>
<evidence type="ECO:0000256" key="4">
    <source>
        <dbReference type="HAMAP-Rule" id="MF_01914"/>
    </source>
</evidence>
<dbReference type="GO" id="GO:0030288">
    <property type="term" value="C:outer membrane-bounded periplasmic space"/>
    <property type="evidence" value="ECO:0007669"/>
    <property type="project" value="TreeGrafter"/>
</dbReference>
<dbReference type="GO" id="GO:0015920">
    <property type="term" value="P:lipopolysaccharide transport"/>
    <property type="evidence" value="ECO:0007669"/>
    <property type="project" value="UniProtKB-UniRule"/>
</dbReference>
<dbReference type="AlphaFoldDB" id="A0A318HAD8"/>
<proteinExistence type="inferred from homology"/>
<dbReference type="GO" id="GO:0017089">
    <property type="term" value="F:glycolipid transfer activity"/>
    <property type="evidence" value="ECO:0007669"/>
    <property type="project" value="TreeGrafter"/>
</dbReference>
<dbReference type="Proteomes" id="UP000247811">
    <property type="component" value="Unassembled WGS sequence"/>
</dbReference>
<evidence type="ECO:0000256" key="2">
    <source>
        <dbReference type="ARBA" id="ARBA00022729"/>
    </source>
</evidence>
<keyword evidence="1 4" id="KW-0813">Transport</keyword>
<dbReference type="NCBIfam" id="TIGR03002">
    <property type="entry name" value="outer_YhbN_LptA"/>
    <property type="match status" value="1"/>
</dbReference>
<comment type="function">
    <text evidence="4">Involved in the assembly of lipopolysaccharide (LPS). Required for the translocation of LPS from the inner membrane to the outer membrane.</text>
</comment>
<keyword evidence="2 4" id="KW-0732">Signal</keyword>
<dbReference type="InterPro" id="IPR014340">
    <property type="entry name" value="LptA"/>
</dbReference>
<dbReference type="GO" id="GO:0043165">
    <property type="term" value="P:Gram-negative-bacterium-type cell outer membrane assembly"/>
    <property type="evidence" value="ECO:0007669"/>
    <property type="project" value="UniProtKB-UniRule"/>
</dbReference>
<name>A0A318HAD8_9BURK</name>
<feature type="signal peptide" evidence="4">
    <location>
        <begin position="1"/>
        <end position="23"/>
    </location>
</feature>
<comment type="subcellular location">
    <subcellularLocation>
        <location evidence="4">Periplasm</location>
    </subcellularLocation>
</comment>
<feature type="chain" id="PRO_5016470548" description="Lipopolysaccharide export system protein LptA" evidence="4">
    <location>
        <begin position="24"/>
        <end position="184"/>
    </location>
</feature>
<gene>
    <name evidence="4" type="primary">lptA</name>
    <name evidence="6" type="ORF">C7444_10181</name>
</gene>
<evidence type="ECO:0000313" key="7">
    <source>
        <dbReference type="Proteomes" id="UP000247811"/>
    </source>
</evidence>
<dbReference type="PANTHER" id="PTHR36504:SF1">
    <property type="entry name" value="LIPOPOLYSACCHARIDE EXPORT SYSTEM PROTEIN LPTA"/>
    <property type="match status" value="1"/>
</dbReference>
<dbReference type="Gene3D" id="2.60.450.10">
    <property type="entry name" value="Lipopolysaccharide (LPS) transport protein A like domain"/>
    <property type="match status" value="1"/>
</dbReference>
<evidence type="ECO:0000313" key="6">
    <source>
        <dbReference type="EMBL" id="PXW99252.1"/>
    </source>
</evidence>
<evidence type="ECO:0000256" key="1">
    <source>
        <dbReference type="ARBA" id="ARBA00022448"/>
    </source>
</evidence>
<dbReference type="GO" id="GO:0001530">
    <property type="term" value="F:lipopolysaccharide binding"/>
    <property type="evidence" value="ECO:0007669"/>
    <property type="project" value="InterPro"/>
</dbReference>
<dbReference type="InterPro" id="IPR052037">
    <property type="entry name" value="LPS_export_LptA"/>
</dbReference>
<evidence type="ECO:0000256" key="3">
    <source>
        <dbReference type="ARBA" id="ARBA00022764"/>
    </source>
</evidence>
<sequence precursor="true">MRPLPNALLALALMVSIGLPARAADRDEPLTVDAGQMKIDGKRRTRQLTGGVEITRGSLVLKAGEVEMREGPRGALATALGTAAQPATFRQKRVGPDEVIEGDARRIEYDAASETVRFIEAARVRVYRDGKLADQVSGDQITYDRQRDVVEVLGATGAVPGRVRAVVTPRAASDAASAPAGGAR</sequence>
<dbReference type="PANTHER" id="PTHR36504">
    <property type="entry name" value="LIPOPOLYSACCHARIDE EXPORT SYSTEM PROTEIN LPTA"/>
    <property type="match status" value="1"/>
</dbReference>
<organism evidence="6 7">
    <name type="scientific">Sphaerotilus hippei</name>
    <dbReference type="NCBI Taxonomy" id="744406"/>
    <lineage>
        <taxon>Bacteria</taxon>
        <taxon>Pseudomonadati</taxon>
        <taxon>Pseudomonadota</taxon>
        <taxon>Betaproteobacteria</taxon>
        <taxon>Burkholderiales</taxon>
        <taxon>Sphaerotilaceae</taxon>
        <taxon>Sphaerotilus</taxon>
    </lineage>
</organism>
<keyword evidence="7" id="KW-1185">Reference proteome</keyword>
<dbReference type="Pfam" id="PF03968">
    <property type="entry name" value="LptD_N"/>
    <property type="match status" value="1"/>
</dbReference>
<comment type="subunit">
    <text evidence="4">Component of the lipopolysaccharide transport and assembly complex.</text>
</comment>
<feature type="domain" description="Organic solvent tolerance-like N-terminal" evidence="5">
    <location>
        <begin position="32"/>
        <end position="148"/>
    </location>
</feature>
<reference evidence="6 7" key="1">
    <citation type="submission" date="2018-05" db="EMBL/GenBank/DDBJ databases">
        <title>Genomic Encyclopedia of Type Strains, Phase IV (KMG-IV): sequencing the most valuable type-strain genomes for metagenomic binning, comparative biology and taxonomic classification.</title>
        <authorList>
            <person name="Goeker M."/>
        </authorList>
    </citation>
    <scope>NUCLEOTIDE SEQUENCE [LARGE SCALE GENOMIC DNA]</scope>
    <source>
        <strain evidence="6 7">DSM 566</strain>
    </source>
</reference>
<dbReference type="HAMAP" id="MF_01914">
    <property type="entry name" value="LPS_assembly_LptA"/>
    <property type="match status" value="1"/>
</dbReference>
<accession>A0A318HAD8</accession>
<dbReference type="GO" id="GO:0009279">
    <property type="term" value="C:cell outer membrane"/>
    <property type="evidence" value="ECO:0007669"/>
    <property type="project" value="TreeGrafter"/>
</dbReference>
<dbReference type="EMBL" id="QJJS01000001">
    <property type="protein sequence ID" value="PXW99252.1"/>
    <property type="molecule type" value="Genomic_DNA"/>
</dbReference>
<dbReference type="RefSeq" id="WP_170130579.1">
    <property type="nucleotide sequence ID" value="NZ_QJJS01000001.1"/>
</dbReference>